<dbReference type="InterPro" id="IPR020846">
    <property type="entry name" value="MFS_dom"/>
</dbReference>
<feature type="transmembrane region" description="Helical" evidence="5">
    <location>
        <begin position="176"/>
        <end position="196"/>
    </location>
</feature>
<feature type="transmembrane region" description="Helical" evidence="5">
    <location>
        <begin position="395"/>
        <end position="413"/>
    </location>
</feature>
<keyword evidence="2 5" id="KW-0812">Transmembrane</keyword>
<accession>A0ABM1Q5G5</accession>
<reference evidence="7" key="1">
    <citation type="journal article" date="1997" name="Nucleic Acids Res.">
        <title>tRNAscan-SE: a program for improved detection of transfer RNA genes in genomic sequence.</title>
        <authorList>
            <person name="Lowe T.M."/>
            <person name="Eddy S.R."/>
        </authorList>
    </citation>
    <scope>NUCLEOTIDE SEQUENCE [LARGE SCALE GENOMIC DNA]</scope>
</reference>
<dbReference type="PANTHER" id="PTHR23529:SF2">
    <property type="entry name" value="GH19118P-RELATED"/>
    <property type="match status" value="1"/>
</dbReference>
<keyword evidence="7" id="KW-1185">Reference proteome</keyword>
<reference evidence="7" key="2">
    <citation type="journal article" date="2016" name="G3 (Bethesda)">
        <title>Genome Evolution in Three Species of Cactophilic Drosophila.</title>
        <authorList>
            <person name="Sanchez-Flores A."/>
            <person name="Penazola F."/>
            <person name="Carpinteyro-Ponce J."/>
            <person name="Nazario-Yepiz N."/>
            <person name="Abreu-Goodger C."/>
            <person name="Machado C.A."/>
            <person name="Markow T.A."/>
        </authorList>
    </citation>
    <scope>NUCLEOTIDE SEQUENCE [LARGE SCALE GENOMIC DNA]</scope>
</reference>
<feature type="transmembrane region" description="Helical" evidence="5">
    <location>
        <begin position="420"/>
        <end position="439"/>
    </location>
</feature>
<evidence type="ECO:0000256" key="3">
    <source>
        <dbReference type="ARBA" id="ARBA00022989"/>
    </source>
</evidence>
<dbReference type="PROSITE" id="PS50850">
    <property type="entry name" value="MFS"/>
    <property type="match status" value="1"/>
</dbReference>
<feature type="transmembrane region" description="Helical" evidence="5">
    <location>
        <begin position="355"/>
        <end position="375"/>
    </location>
</feature>
<feature type="transmembrane region" description="Helical" evidence="5">
    <location>
        <begin position="145"/>
        <end position="164"/>
    </location>
</feature>
<feature type="transmembrane region" description="Helical" evidence="5">
    <location>
        <begin position="451"/>
        <end position="472"/>
    </location>
</feature>
<evidence type="ECO:0000259" key="6">
    <source>
        <dbReference type="PROSITE" id="PS50850"/>
    </source>
</evidence>
<feature type="transmembrane region" description="Helical" evidence="5">
    <location>
        <begin position="95"/>
        <end position="112"/>
    </location>
</feature>
<evidence type="ECO:0000313" key="8">
    <source>
        <dbReference type="RefSeq" id="XP_017874701.1"/>
    </source>
</evidence>
<feature type="transmembrane region" description="Helical" evidence="5">
    <location>
        <begin position="61"/>
        <end position="83"/>
    </location>
</feature>
<feature type="transmembrane region" description="Helical" evidence="5">
    <location>
        <begin position="301"/>
        <end position="322"/>
    </location>
</feature>
<dbReference type="GeneID" id="108621727"/>
<feature type="transmembrane region" description="Helical" evidence="5">
    <location>
        <begin position="119"/>
        <end position="139"/>
    </location>
</feature>
<evidence type="ECO:0000256" key="2">
    <source>
        <dbReference type="ARBA" id="ARBA00022692"/>
    </source>
</evidence>
<evidence type="ECO:0000256" key="4">
    <source>
        <dbReference type="ARBA" id="ARBA00023136"/>
    </source>
</evidence>
<keyword evidence="3 5" id="KW-1133">Transmembrane helix</keyword>
<proteinExistence type="predicted"/>
<dbReference type="SUPFAM" id="SSF103473">
    <property type="entry name" value="MFS general substrate transporter"/>
    <property type="match status" value="1"/>
</dbReference>
<keyword evidence="4 5" id="KW-0472">Membrane</keyword>
<evidence type="ECO:0000256" key="5">
    <source>
        <dbReference type="SAM" id="Phobius"/>
    </source>
</evidence>
<sequence>MTIAYVTTNEAQPAQVTYVTRNESQPAQVTYVTAGPAPLPPQATYVQVRTRRPTKQNAHTATSGILLFAYGGMDMAQGLGWNISTDLPTTSEMQYSWFIGVIIGAFVAGLSITHIPKWVFYTLGGLMQLIDGIIFVSTSEYTSLLAARYVGGIGIGLLTVTFIIHNSEITMKNSRGLWCGLEQYSLALGIAIQVILDTQMDTSSGVGINCAHGIFGIVFSLVATAFVVVSIESPIFYLRKNNEEQALTQLKMLYAHSGNAEIYNEALDEAKRYVATAASQSTGAQLAASVMPFVKMLFSRCLVPLTFSLPLSYSMITSTVVAELALNWPIIVWGLLRWFGTFFSMALLDTVGRKFVSLLGLLCMAGLMLGMAGIYSDTTRLISTYYMSQVSRLSMAFQFFAGLYISCTPTYLGEAFPLKVKYFLIGLIVCLEQVIHIIVIETCPMNVNVFYQYFLAVGIILVVCLIIFAVLMPETRGLSLRQATERFNRVHDVMAH</sequence>
<comment type="subcellular location">
    <subcellularLocation>
        <location evidence="1">Membrane</location>
        <topology evidence="1">Multi-pass membrane protein</topology>
    </subcellularLocation>
</comment>
<gene>
    <name evidence="8" type="primary">LOC108621727</name>
</gene>
<dbReference type="Pfam" id="PF00083">
    <property type="entry name" value="Sugar_tr"/>
    <property type="match status" value="1"/>
</dbReference>
<reference evidence="8" key="3">
    <citation type="submission" date="2025-08" db="UniProtKB">
        <authorList>
            <consortium name="RefSeq"/>
        </authorList>
    </citation>
    <scope>IDENTIFICATION</scope>
    <source>
        <tissue evidence="8">Whole organism</tissue>
    </source>
</reference>
<organism evidence="7 8">
    <name type="scientific">Drosophila arizonae</name>
    <name type="common">Fruit fly</name>
    <dbReference type="NCBI Taxonomy" id="7263"/>
    <lineage>
        <taxon>Eukaryota</taxon>
        <taxon>Metazoa</taxon>
        <taxon>Ecdysozoa</taxon>
        <taxon>Arthropoda</taxon>
        <taxon>Hexapoda</taxon>
        <taxon>Insecta</taxon>
        <taxon>Pterygota</taxon>
        <taxon>Neoptera</taxon>
        <taxon>Endopterygota</taxon>
        <taxon>Diptera</taxon>
        <taxon>Brachycera</taxon>
        <taxon>Muscomorpha</taxon>
        <taxon>Ephydroidea</taxon>
        <taxon>Drosophilidae</taxon>
        <taxon>Drosophila</taxon>
    </lineage>
</organism>
<protein>
    <submittedName>
        <fullName evidence="8">Major myo-inositol transporter IolT-like</fullName>
    </submittedName>
</protein>
<dbReference type="Gene3D" id="1.20.1250.20">
    <property type="entry name" value="MFS general substrate transporter like domains"/>
    <property type="match status" value="1"/>
</dbReference>
<dbReference type="InterPro" id="IPR005828">
    <property type="entry name" value="MFS_sugar_transport-like"/>
</dbReference>
<feature type="transmembrane region" description="Helical" evidence="5">
    <location>
        <begin position="328"/>
        <end position="348"/>
    </location>
</feature>
<dbReference type="Proteomes" id="UP000694904">
    <property type="component" value="Chromosome 2"/>
</dbReference>
<feature type="domain" description="Major facilitator superfamily (MFS) profile" evidence="6">
    <location>
        <begin position="1"/>
        <end position="476"/>
    </location>
</feature>
<dbReference type="InterPro" id="IPR036259">
    <property type="entry name" value="MFS_trans_sf"/>
</dbReference>
<dbReference type="PANTHER" id="PTHR23529">
    <property type="entry name" value="GH19118P-RELATED"/>
    <property type="match status" value="1"/>
</dbReference>
<dbReference type="RefSeq" id="XP_017874701.1">
    <property type="nucleotide sequence ID" value="XM_018019212.1"/>
</dbReference>
<name>A0ABM1Q5G5_DROAR</name>
<feature type="transmembrane region" description="Helical" evidence="5">
    <location>
        <begin position="211"/>
        <end position="231"/>
    </location>
</feature>
<evidence type="ECO:0000313" key="7">
    <source>
        <dbReference type="Proteomes" id="UP000694904"/>
    </source>
</evidence>
<evidence type="ECO:0000256" key="1">
    <source>
        <dbReference type="ARBA" id="ARBA00004141"/>
    </source>
</evidence>